<name>A0A366SB37_9HYPO</name>
<proteinExistence type="predicted"/>
<comment type="caution">
    <text evidence="2">The sequence shown here is derived from an EMBL/GenBank/DDBJ whole genome shotgun (WGS) entry which is preliminary data.</text>
</comment>
<reference evidence="2 3" key="1">
    <citation type="submission" date="2018-06" db="EMBL/GenBank/DDBJ databases">
        <title>Fusarium incarnatum-equiseti species complex species 28.</title>
        <authorList>
            <person name="Gardiner D.M."/>
        </authorList>
    </citation>
    <scope>NUCLEOTIDE SEQUENCE [LARGE SCALE GENOMIC DNA]</scope>
    <source>
        <strain evidence="2 3">FIESC_28</strain>
    </source>
</reference>
<keyword evidence="3" id="KW-1185">Reference proteome</keyword>
<keyword evidence="1" id="KW-1133">Transmembrane helix</keyword>
<sequence>MRLPPIVSYYIRYSWQFFKSLLRAFGYVFLLTLPFSGFTIFINFIRGFVLGKWFHEYQAEQPRLFAENMITFETLEWFKEPYGENYLHSMRAPYHIPRLYNPLTWTQDVGSRRHQDWKGTNVLVVAYLNALYRERSWYSSGWHHWIYLSANEAPLSEPWNEDPWDKAFLELLQHRDMYEDEERWNFNYITCPQSYLCSLWRVDGPALIHLTNEPLEQKPTQEQSRTPILDPVHVRIFDLPLNESVIPGRFPTRFEQMRSITASNSTYWMKKGKYSEYDRLRRQSDKLLTDLEDKYPKTLGMLAQAEDKWTRFTGADTTYLIHYSQTAGSLAGYYAGRKGADYLDRLQTWWRRYKYTQSPQGKEKEPSGPDPVAQELQGFLDAMSEEDKEAWGKTYAGGIILDKIQKGLEKKDWDGRDDILADIEKALGPEDIEN</sequence>
<dbReference type="Proteomes" id="UP000253153">
    <property type="component" value="Unassembled WGS sequence"/>
</dbReference>
<evidence type="ECO:0000313" key="3">
    <source>
        <dbReference type="Proteomes" id="UP000253153"/>
    </source>
</evidence>
<accession>A0A366SB37</accession>
<dbReference type="EMBL" id="QKXC01000016">
    <property type="protein sequence ID" value="RBR26553.1"/>
    <property type="molecule type" value="Genomic_DNA"/>
</dbReference>
<dbReference type="OrthoDB" id="5015154at2759"/>
<keyword evidence="1" id="KW-0472">Membrane</keyword>
<gene>
    <name evidence="2" type="ORF">FIESC28_00629</name>
</gene>
<protein>
    <submittedName>
        <fullName evidence="2">Uncharacterized protein</fullName>
    </submittedName>
</protein>
<dbReference type="GeneID" id="41990076"/>
<organism evidence="2 3">
    <name type="scientific">Fusarium coffeatum</name>
    <dbReference type="NCBI Taxonomy" id="231269"/>
    <lineage>
        <taxon>Eukaryota</taxon>
        <taxon>Fungi</taxon>
        <taxon>Dikarya</taxon>
        <taxon>Ascomycota</taxon>
        <taxon>Pezizomycotina</taxon>
        <taxon>Sordariomycetes</taxon>
        <taxon>Hypocreomycetidae</taxon>
        <taxon>Hypocreales</taxon>
        <taxon>Nectriaceae</taxon>
        <taxon>Fusarium</taxon>
        <taxon>Fusarium incarnatum-equiseti species complex</taxon>
    </lineage>
</organism>
<evidence type="ECO:0000256" key="1">
    <source>
        <dbReference type="SAM" id="Phobius"/>
    </source>
</evidence>
<dbReference type="AlphaFoldDB" id="A0A366SB37"/>
<keyword evidence="1" id="KW-0812">Transmembrane</keyword>
<feature type="transmembrane region" description="Helical" evidence="1">
    <location>
        <begin position="21"/>
        <end position="45"/>
    </location>
</feature>
<evidence type="ECO:0000313" key="2">
    <source>
        <dbReference type="EMBL" id="RBR26553.1"/>
    </source>
</evidence>
<dbReference type="RefSeq" id="XP_031021144.1">
    <property type="nucleotide sequence ID" value="XM_031154780.1"/>
</dbReference>